<proteinExistence type="predicted"/>
<dbReference type="NCBIfam" id="NF033517">
    <property type="entry name" value="transpos_IS66"/>
    <property type="match status" value="1"/>
</dbReference>
<keyword evidence="6" id="KW-1185">Reference proteome</keyword>
<evidence type="ECO:0008006" key="7">
    <source>
        <dbReference type="Google" id="ProtNLM"/>
    </source>
</evidence>
<dbReference type="PANTHER" id="PTHR33678:SF1">
    <property type="entry name" value="BLL1576 PROTEIN"/>
    <property type="match status" value="1"/>
</dbReference>
<dbReference type="Proteomes" id="UP001165080">
    <property type="component" value="Unassembled WGS sequence"/>
</dbReference>
<dbReference type="Gene3D" id="3.10.290.30">
    <property type="entry name" value="MM3350-like"/>
    <property type="match status" value="1"/>
</dbReference>
<accession>A0A9W6FBS7</accession>
<dbReference type="InterPro" id="IPR024047">
    <property type="entry name" value="MM3350-like_sf"/>
</dbReference>
<dbReference type="PANTHER" id="PTHR33678">
    <property type="entry name" value="BLL1576 PROTEIN"/>
    <property type="match status" value="1"/>
</dbReference>
<evidence type="ECO:0000259" key="2">
    <source>
        <dbReference type="Pfam" id="PF07929"/>
    </source>
</evidence>
<dbReference type="InterPro" id="IPR004291">
    <property type="entry name" value="Transposase_IS66_central"/>
</dbReference>
<dbReference type="Pfam" id="PF07929">
    <property type="entry name" value="PRiA4_ORF3"/>
    <property type="match status" value="1"/>
</dbReference>
<feature type="domain" description="Transposase IS66 central" evidence="1">
    <location>
        <begin position="27"/>
        <end position="207"/>
    </location>
</feature>
<organism evidence="5 6">
    <name type="scientific">Pleodorina starrii</name>
    <dbReference type="NCBI Taxonomy" id="330485"/>
    <lineage>
        <taxon>Eukaryota</taxon>
        <taxon>Viridiplantae</taxon>
        <taxon>Chlorophyta</taxon>
        <taxon>core chlorophytes</taxon>
        <taxon>Chlorophyceae</taxon>
        <taxon>CS clade</taxon>
        <taxon>Chlamydomonadales</taxon>
        <taxon>Volvocaceae</taxon>
        <taxon>Pleodorina</taxon>
    </lineage>
</organism>
<dbReference type="EMBL" id="BRXU01000068">
    <property type="protein sequence ID" value="GLC62716.1"/>
    <property type="molecule type" value="Genomic_DNA"/>
</dbReference>
<reference evidence="5 6" key="2">
    <citation type="journal article" date="2023" name="Commun. Biol.">
        <title>Reorganization of the ancestral sex-determining regions during the evolution of trioecy in Pleodorina starrii.</title>
        <authorList>
            <person name="Takahashi K."/>
            <person name="Suzuki S."/>
            <person name="Kawai-Toyooka H."/>
            <person name="Yamamoto K."/>
            <person name="Hamaji T."/>
            <person name="Ootsuki R."/>
            <person name="Yamaguchi H."/>
            <person name="Kawachi M."/>
            <person name="Higashiyama T."/>
            <person name="Nozaki H."/>
        </authorList>
    </citation>
    <scope>NUCLEOTIDE SEQUENCE [LARGE SCALE GENOMIC DNA]</scope>
    <source>
        <strain evidence="5 6">NIES-4479</strain>
    </source>
</reference>
<evidence type="ECO:0000313" key="5">
    <source>
        <dbReference type="EMBL" id="GLC62716.1"/>
    </source>
</evidence>
<evidence type="ECO:0000313" key="6">
    <source>
        <dbReference type="Proteomes" id="UP001165080"/>
    </source>
</evidence>
<dbReference type="EMBL" id="BRXU01000068">
    <property type="protein sequence ID" value="GLC62656.1"/>
    <property type="molecule type" value="Genomic_DNA"/>
</dbReference>
<dbReference type="InterPro" id="IPR012912">
    <property type="entry name" value="Plasmid_pRiA4b_Orf3-like"/>
</dbReference>
<evidence type="ECO:0000259" key="1">
    <source>
        <dbReference type="Pfam" id="PF03050"/>
    </source>
</evidence>
<sequence length="433" mass="48416">MFVLQSGIPWRMLPAELGCGSGIRAQDLAGWTGTLQADAYGGYNDLYHASHRPAPVLSALCWSHARRKFFELADIKATARKGRSVAEEISPIALEAVERFDAIFDAEREITGLTAEARHDARQRLVRPMVQDLHNWLRTERARMSKHNPVAKAINYMFEEDGRWDAFTCFLDDGRICLTNNAAERALRGVALGRKAWLFAGSPRGGDRAAFMYSLIVTAKMNDVDPQAWLEGRMTLIARLRILLNDVDPQPMRHIEVPLKIRLDRLHEVVQASMGWTDTHLYEFRAGGAGWGVPDPDGFYDGPMPAKKATLQKVLEDTGARTLQYVYDFGDDWDHSIRIERVSEASPGVTYPRLLKASGACPPEDVGGAPGYEAFLEALADPDHEQHDDMVGWSGATFDPKDARIDRIVERFDQLAKKWSPRPGKPKAPKPTP</sequence>
<protein>
    <recommendedName>
        <fullName evidence="7">Transposase</fullName>
    </recommendedName>
</protein>
<comment type="caution">
    <text evidence="5">The sequence shown here is derived from an EMBL/GenBank/DDBJ whole genome shotgun (WGS) entry which is preliminary data.</text>
</comment>
<dbReference type="EMBL" id="BRXU01000068">
    <property type="protein sequence ID" value="GLC62686.1"/>
    <property type="molecule type" value="Genomic_DNA"/>
</dbReference>
<gene>
    <name evidence="5" type="primary">PLESTB003856</name>
    <name evidence="3" type="synonym">PLESTB003792</name>
    <name evidence="4" type="synonym">PLESTB003824</name>
    <name evidence="3" type="ORF">PLESTB_001924500</name>
    <name evidence="4" type="ORF">PLESTB_001927700</name>
    <name evidence="5" type="ORF">PLESTB_001930900</name>
</gene>
<dbReference type="InterPro" id="IPR052344">
    <property type="entry name" value="Transposase-related"/>
</dbReference>
<dbReference type="SUPFAM" id="SSF159941">
    <property type="entry name" value="MM3350-like"/>
    <property type="match status" value="1"/>
</dbReference>
<name>A0A9W6FBS7_9CHLO</name>
<feature type="domain" description="Plasmid pRiA4b Orf3-like" evidence="2">
    <location>
        <begin position="238"/>
        <end position="403"/>
    </location>
</feature>
<evidence type="ECO:0000313" key="4">
    <source>
        <dbReference type="EMBL" id="GLC62686.1"/>
    </source>
</evidence>
<evidence type="ECO:0000313" key="3">
    <source>
        <dbReference type="EMBL" id="GLC62656.1"/>
    </source>
</evidence>
<reference evidence="5" key="1">
    <citation type="submission" date="2022-08" db="EMBL/GenBank/DDBJ databases">
        <authorList>
            <person name="Takahashi K."/>
            <person name="Suzuki S."/>
            <person name="Kawachi M."/>
            <person name="Higashiyama T."/>
            <person name="Nozaki H."/>
        </authorList>
    </citation>
    <scope>NUCLEOTIDE SEQUENCE</scope>
    <source>
        <strain evidence="5">NIES-4479</strain>
    </source>
</reference>
<dbReference type="Pfam" id="PF03050">
    <property type="entry name" value="DDE_Tnp_IS66"/>
    <property type="match status" value="1"/>
</dbReference>
<dbReference type="AlphaFoldDB" id="A0A9W6FBS7"/>